<sequence length="298" mass="33219">MWLYFNNKLSMQNGLTTDTFFFKPTVPDLSTEQTVYLGRFTTSNAPAILQLEIYFHSNGVSQSTASVASNLVSPSKITVMLQVLDATGVTAGFNITGYAVQYGNFLNADNLCAVQGLFYDFDIYIKMKNWGNPVVHATTTSAGTWESKMTVSTRTDFGATYAPGATGQTVYKIPIQYKFMGGMIETPNGFNISSSKRYKSNITDLPENYNLDMLMKMKPVIYNKKDEPGNQQLYPGLIAEELHDLSANLFVSYNHDNIPESLDYSRINVLLIKAAQQLNDKINKLTEDLKSFGDESII</sequence>
<dbReference type="PROSITE" id="PS51688">
    <property type="entry name" value="ICA"/>
    <property type="match status" value="1"/>
</dbReference>
<feature type="domain" description="Peptidase S74" evidence="2">
    <location>
        <begin position="194"/>
        <end position="289"/>
    </location>
</feature>
<proteinExistence type="predicted"/>
<feature type="coiled-coil region" evidence="1">
    <location>
        <begin position="268"/>
        <end position="295"/>
    </location>
</feature>
<evidence type="ECO:0000259" key="2">
    <source>
        <dbReference type="PROSITE" id="PS51688"/>
    </source>
</evidence>
<protein>
    <recommendedName>
        <fullName evidence="2">Peptidase S74 domain-containing protein</fullName>
    </recommendedName>
</protein>
<accession>A0A6C0HK30</accession>
<dbReference type="EMBL" id="MN739969">
    <property type="protein sequence ID" value="QHT80476.1"/>
    <property type="molecule type" value="Genomic_DNA"/>
</dbReference>
<reference evidence="3" key="1">
    <citation type="journal article" date="2020" name="Nature">
        <title>Giant virus diversity and host interactions through global metagenomics.</title>
        <authorList>
            <person name="Schulz F."/>
            <person name="Roux S."/>
            <person name="Paez-Espino D."/>
            <person name="Jungbluth S."/>
            <person name="Walsh D.A."/>
            <person name="Denef V.J."/>
            <person name="McMahon K.D."/>
            <person name="Konstantinidis K.T."/>
            <person name="Eloe-Fadrosh E.A."/>
            <person name="Kyrpides N.C."/>
            <person name="Woyke T."/>
        </authorList>
    </citation>
    <scope>NUCLEOTIDE SEQUENCE</scope>
    <source>
        <strain evidence="3">GVMAG-M-3300023184-120</strain>
    </source>
</reference>
<keyword evidence="1" id="KW-0175">Coiled coil</keyword>
<dbReference type="Pfam" id="PF13884">
    <property type="entry name" value="Peptidase_S74"/>
    <property type="match status" value="1"/>
</dbReference>
<name>A0A6C0HK30_9ZZZZ</name>
<evidence type="ECO:0000313" key="3">
    <source>
        <dbReference type="EMBL" id="QHT80476.1"/>
    </source>
</evidence>
<dbReference type="InterPro" id="IPR030392">
    <property type="entry name" value="S74_ICA"/>
</dbReference>
<evidence type="ECO:0000256" key="1">
    <source>
        <dbReference type="SAM" id="Coils"/>
    </source>
</evidence>
<dbReference type="AlphaFoldDB" id="A0A6C0HK30"/>
<organism evidence="3">
    <name type="scientific">viral metagenome</name>
    <dbReference type="NCBI Taxonomy" id="1070528"/>
    <lineage>
        <taxon>unclassified sequences</taxon>
        <taxon>metagenomes</taxon>
        <taxon>organismal metagenomes</taxon>
    </lineage>
</organism>